<keyword evidence="1" id="KW-0614">Plasmid</keyword>
<reference evidence="1" key="1">
    <citation type="journal article" date="2017" name="Syst. Appl. Microbiol.">
        <title>Soybeans inoculated with root zone soils of Canadian native legumes harbour diverse and novel Bradyrhizobium spp. that possess agricultural potential.</title>
        <authorList>
            <person name="Bromfield E.S.P."/>
            <person name="Cloutier S."/>
            <person name="Tambong J.T."/>
            <person name="Tran Thi T.V."/>
        </authorList>
    </citation>
    <scope>NUCLEOTIDE SEQUENCE</scope>
    <source>
        <strain evidence="1">1S5</strain>
    </source>
</reference>
<name>A0A8T5VHF9_9BRAD</name>
<reference evidence="1" key="2">
    <citation type="submission" date="2022-04" db="EMBL/GenBank/DDBJ databases">
        <authorList>
            <person name="Bromfield E.S.P."/>
            <person name="Cloutier S."/>
        </authorList>
    </citation>
    <scope>NUCLEOTIDE SEQUENCE</scope>
    <source>
        <strain evidence="1">1S5</strain>
        <plasmid evidence="1">pBb1S5b</plasmid>
    </source>
</reference>
<evidence type="ECO:0000313" key="1">
    <source>
        <dbReference type="EMBL" id="UPT92486.1"/>
    </source>
</evidence>
<proteinExistence type="predicted"/>
<evidence type="ECO:0000313" key="2">
    <source>
        <dbReference type="Proteomes" id="UP000551709"/>
    </source>
</evidence>
<dbReference type="AlphaFoldDB" id="A0A8T5VHF9"/>
<sequence length="65" mass="7057">MTAHAIHECEYHGWAKDRADSHARDHAVEVAWQHPPAGLSRDAAVAEVREVLDSIGDSCPECPPG</sequence>
<organism evidence="1 2">
    <name type="scientific">Bradyrhizobium barranii subsp. apii</name>
    <dbReference type="NCBI Taxonomy" id="2819348"/>
    <lineage>
        <taxon>Bacteria</taxon>
        <taxon>Pseudomonadati</taxon>
        <taxon>Pseudomonadota</taxon>
        <taxon>Alphaproteobacteria</taxon>
        <taxon>Hyphomicrobiales</taxon>
        <taxon>Nitrobacteraceae</taxon>
        <taxon>Bradyrhizobium</taxon>
        <taxon>Bradyrhizobium barranii</taxon>
    </lineage>
</organism>
<dbReference type="Proteomes" id="UP000551709">
    <property type="component" value="Plasmid pBb1S5b"/>
</dbReference>
<dbReference type="RefSeq" id="WP_224581115.1">
    <property type="nucleotide sequence ID" value="NZ_CP096257.1"/>
</dbReference>
<accession>A0A8T5VHF9</accession>
<gene>
    <name evidence="1" type="ORF">HAP41_0000049290</name>
</gene>
<dbReference type="EMBL" id="CP096257">
    <property type="protein sequence ID" value="UPT92486.1"/>
    <property type="molecule type" value="Genomic_DNA"/>
</dbReference>
<protein>
    <submittedName>
        <fullName evidence="1">Uncharacterized protein</fullName>
    </submittedName>
</protein>
<geneLocation type="plasmid" evidence="1 2">
    <name>pBb1S5b</name>
</geneLocation>